<dbReference type="STRING" id="1229662.W3XE62"/>
<dbReference type="Pfam" id="PF22939">
    <property type="entry name" value="WHD_GPIID"/>
    <property type="match status" value="1"/>
</dbReference>
<dbReference type="Gene3D" id="3.40.50.300">
    <property type="entry name" value="P-loop containing nucleotide triphosphate hydrolases"/>
    <property type="match status" value="1"/>
</dbReference>
<dbReference type="InterPro" id="IPR027417">
    <property type="entry name" value="P-loop_NTPase"/>
</dbReference>
<dbReference type="RefSeq" id="XP_007829091.1">
    <property type="nucleotide sequence ID" value="XM_007830900.1"/>
</dbReference>
<dbReference type="Gene3D" id="1.20.5.340">
    <property type="match status" value="1"/>
</dbReference>
<dbReference type="eggNOG" id="KOG2029">
    <property type="taxonomic scope" value="Eukaryota"/>
</dbReference>
<dbReference type="SUPFAM" id="SSF52540">
    <property type="entry name" value="P-loop containing nucleoside triphosphate hydrolases"/>
    <property type="match status" value="1"/>
</dbReference>
<keyword evidence="1" id="KW-0677">Repeat</keyword>
<evidence type="ECO:0000256" key="3">
    <source>
        <dbReference type="SAM" id="MobiDB-lite"/>
    </source>
</evidence>
<dbReference type="AlphaFoldDB" id="W3XE62"/>
<feature type="repeat" description="ANK" evidence="2">
    <location>
        <begin position="1116"/>
        <end position="1148"/>
    </location>
</feature>
<dbReference type="InterPro" id="IPR036770">
    <property type="entry name" value="Ankyrin_rpt-contain_sf"/>
</dbReference>
<dbReference type="eggNOG" id="KOG0504">
    <property type="taxonomic scope" value="Eukaryota"/>
</dbReference>
<dbReference type="Pfam" id="PF23397">
    <property type="entry name" value="DUF7104"/>
    <property type="match status" value="3"/>
</dbReference>
<protein>
    <recommendedName>
        <fullName evidence="8">NACHT domain-containing protein</fullName>
    </recommendedName>
</protein>
<dbReference type="InterPro" id="IPR002110">
    <property type="entry name" value="Ankyrin_rpt"/>
</dbReference>
<feature type="domain" description="Nephrocystin 3-like N-terminal" evidence="5">
    <location>
        <begin position="406"/>
        <end position="580"/>
    </location>
</feature>
<dbReference type="InterPro" id="IPR029058">
    <property type="entry name" value="AB_hydrolase_fold"/>
</dbReference>
<gene>
    <name evidence="6" type="ORF">PFICI_02319</name>
</gene>
<dbReference type="SMART" id="SM00248">
    <property type="entry name" value="ANK"/>
    <property type="match status" value="8"/>
</dbReference>
<reference evidence="7" key="1">
    <citation type="journal article" date="2015" name="BMC Genomics">
        <title>Genomic and transcriptomic analysis of the endophytic fungus Pestalotiopsis fici reveals its lifestyle and high potential for synthesis of natural products.</title>
        <authorList>
            <person name="Wang X."/>
            <person name="Zhang X."/>
            <person name="Liu L."/>
            <person name="Xiang M."/>
            <person name="Wang W."/>
            <person name="Sun X."/>
            <person name="Che Y."/>
            <person name="Guo L."/>
            <person name="Liu G."/>
            <person name="Guo L."/>
            <person name="Wang C."/>
            <person name="Yin W.B."/>
            <person name="Stadler M."/>
            <person name="Zhang X."/>
            <person name="Liu X."/>
        </authorList>
    </citation>
    <scope>NUCLEOTIDE SEQUENCE [LARGE SCALE GENOMIC DNA]</scope>
    <source>
        <strain evidence="7">W106-1 / CGMCC3.15140</strain>
    </source>
</reference>
<dbReference type="PANTHER" id="PTHR10039:SF14">
    <property type="entry name" value="NACHT DOMAIN-CONTAINING PROTEIN"/>
    <property type="match status" value="1"/>
</dbReference>
<keyword evidence="7" id="KW-1185">Reference proteome</keyword>
<sequence length="1247" mass="138959">MEHTPISLLVLGLVSVLSYIWFRQVLKRPRQTSLNACDRRPEEELEKPDKQTPWQDEASQLGHESPAEEASTTVASSHARSPLEILYPGQSDKSIEVDIVAVHGLGANVDWSWIHKDGPREINWLRDSDMLPAQVPQARIIAYNYESKWHSDAPKTRLRLCGEDLIVSLDVFRADCRDRPLMFIGHSLGGNVIQHGLLYADRESDYRSVIEATTGLIFLGTPFRGSKMQPLAVFAAALMTPMGSHSGIVKNLGYDDVDLHDNLHDFCRLCNRLSLTSCCFFELDSTDYGRKAGISGIIKGMCVEEASACITGHDRFSLQTDHFKLNKFAGPGDRSFLLVSSKIKKLADNAAGIVDRRRNPLEIVTSNDYAHTKKPEARNCLRDLFLSDPAEDKQRLKRKKGKRAANTCEWVLSTEELTAWLGTGTEPTSRFNVLWLYGNPGTGKSTMALYLADELANVFTRTNGKTLAYFFCDSSIEERKTATAVVRGLLLQLVQQHPQLLDDILPKYDERGANVFTSFDAVWSMFIKAAADKKTGVKFCIIDALDECDAASQKTLLQQLEETFKDPESVRNVSFLITSRPYPEIREPLEQFATNADLAAFPQVTKDIERCIAENVATLEKRKYYTKAVTEQVKKILRDKAQGTFLWIGLACKELTDVDSKDAVQCLQDLPQGLPALYESLLERAMQRPHADKRIIQQILSFVTIARRPLEILELANACGIYQDEDRETRSQFTQEAVRSCGLLIVVQDNRLYLLHKSVTDFLIQSRDYIQFDELHSHAALAYRCIDYLIEQHENERRANPRETELESYAVAFWPEHVRLAGSVFKILARQTVFFTVDSEVRDSWRRAWNSRQNSWKEIPDQSSLAHVAARLGLVPLIEYMCDQGIHDGPVDWDSSDSSGRSPLELSAEAGDVSSMSLLLQKGARVSHRVLVAAAGIPLNGPAMLELLLDSQRDQVVVTEGIVQAAARNPYNGEEIIKLLLDRRGNQVIVTEGIVQAAAGNPYNGEETIKLLLDRRGNQVVVTEGILQAAARNGRSGEAVMKLLVNARGGHECNILQVASSQGYREIVQLLLENKVDVNAQGGHHGNALQAASAIGDEEIVKMLVDHGADVNASHNAATPLLTAAKKGHEEVVCILLAAGADYRVTNNFARSALMYAAIHNLPRAVDVLLGKPGLDINAKDYWGGTAISFAARLGHSEIFQKLATLSNIDLQAKDCFDRTSLWWAQRQGHMNIANALIDWRICEIPK</sequence>
<evidence type="ECO:0008006" key="8">
    <source>
        <dbReference type="Google" id="ProtNLM"/>
    </source>
</evidence>
<evidence type="ECO:0000313" key="6">
    <source>
        <dbReference type="EMBL" id="ETS84294.1"/>
    </source>
</evidence>
<dbReference type="Gene3D" id="1.25.40.20">
    <property type="entry name" value="Ankyrin repeat-containing domain"/>
    <property type="match status" value="2"/>
</dbReference>
<dbReference type="PROSITE" id="PS50088">
    <property type="entry name" value="ANK_REPEAT"/>
    <property type="match status" value="3"/>
</dbReference>
<dbReference type="SUPFAM" id="SSF48403">
    <property type="entry name" value="Ankyrin repeat"/>
    <property type="match status" value="1"/>
</dbReference>
<dbReference type="GeneID" id="19267332"/>
<dbReference type="Pfam" id="PF12796">
    <property type="entry name" value="Ank_2"/>
    <property type="match status" value="2"/>
</dbReference>
<accession>W3XE62</accession>
<dbReference type="PROSITE" id="PS50297">
    <property type="entry name" value="ANK_REP_REGION"/>
    <property type="match status" value="3"/>
</dbReference>
<evidence type="ECO:0000256" key="2">
    <source>
        <dbReference type="PROSITE-ProRule" id="PRU00023"/>
    </source>
</evidence>
<dbReference type="Pfam" id="PF24883">
    <property type="entry name" value="NPHP3_N"/>
    <property type="match status" value="1"/>
</dbReference>
<dbReference type="Proteomes" id="UP000030651">
    <property type="component" value="Unassembled WGS sequence"/>
</dbReference>
<dbReference type="InterPro" id="IPR055530">
    <property type="entry name" value="DUF7104"/>
</dbReference>
<keyword evidence="2" id="KW-0040">ANK repeat</keyword>
<dbReference type="InterPro" id="IPR054471">
    <property type="entry name" value="GPIID_WHD"/>
</dbReference>
<dbReference type="Gene3D" id="3.40.50.1820">
    <property type="entry name" value="alpha/beta hydrolase"/>
    <property type="match status" value="1"/>
</dbReference>
<dbReference type="KEGG" id="pfy:PFICI_02319"/>
<feature type="compositionally biased region" description="Basic and acidic residues" evidence="3">
    <location>
        <begin position="37"/>
        <end position="50"/>
    </location>
</feature>
<proteinExistence type="predicted"/>
<name>W3XE62_PESFW</name>
<dbReference type="OrthoDB" id="626167at2759"/>
<dbReference type="PANTHER" id="PTHR10039">
    <property type="entry name" value="AMELOGENIN"/>
    <property type="match status" value="1"/>
</dbReference>
<organism evidence="6 7">
    <name type="scientific">Pestalotiopsis fici (strain W106-1 / CGMCC3.15140)</name>
    <dbReference type="NCBI Taxonomy" id="1229662"/>
    <lineage>
        <taxon>Eukaryota</taxon>
        <taxon>Fungi</taxon>
        <taxon>Dikarya</taxon>
        <taxon>Ascomycota</taxon>
        <taxon>Pezizomycotina</taxon>
        <taxon>Sordariomycetes</taxon>
        <taxon>Xylariomycetidae</taxon>
        <taxon>Amphisphaeriales</taxon>
        <taxon>Sporocadaceae</taxon>
        <taxon>Pestalotiopsis</taxon>
    </lineage>
</organism>
<evidence type="ECO:0000256" key="1">
    <source>
        <dbReference type="ARBA" id="ARBA00022737"/>
    </source>
</evidence>
<evidence type="ECO:0000259" key="4">
    <source>
        <dbReference type="Pfam" id="PF22939"/>
    </source>
</evidence>
<evidence type="ECO:0000313" key="7">
    <source>
        <dbReference type="Proteomes" id="UP000030651"/>
    </source>
</evidence>
<dbReference type="EMBL" id="KI912110">
    <property type="protein sequence ID" value="ETS84294.1"/>
    <property type="molecule type" value="Genomic_DNA"/>
</dbReference>
<feature type="region of interest" description="Disordered" evidence="3">
    <location>
        <begin position="37"/>
        <end position="77"/>
    </location>
</feature>
<dbReference type="SUPFAM" id="SSF53474">
    <property type="entry name" value="alpha/beta-Hydrolases"/>
    <property type="match status" value="1"/>
</dbReference>
<feature type="repeat" description="ANK" evidence="2">
    <location>
        <begin position="899"/>
        <end position="931"/>
    </location>
</feature>
<evidence type="ECO:0000259" key="5">
    <source>
        <dbReference type="Pfam" id="PF24883"/>
    </source>
</evidence>
<feature type="domain" description="GPI inositol-deacylase winged helix" evidence="4">
    <location>
        <begin position="690"/>
        <end position="766"/>
    </location>
</feature>
<feature type="repeat" description="ANK" evidence="2">
    <location>
        <begin position="1084"/>
        <end position="1116"/>
    </location>
</feature>
<dbReference type="InterPro" id="IPR056884">
    <property type="entry name" value="NPHP3-like_N"/>
</dbReference>
<dbReference type="HOGENOM" id="CLU_000981_0_0_1"/>
<dbReference type="InParanoid" id="W3XE62"/>